<dbReference type="AlphaFoldDB" id="Q8TUX9"/>
<accession>Q8TUX9</accession>
<gene>
    <name evidence="1" type="ordered locus">MK1623</name>
</gene>
<dbReference type="HOGENOM" id="CLU_668375_0_0_2"/>
<protein>
    <submittedName>
        <fullName evidence="1">Uncharacterized protein specific for M.kandleri, MK-39 family</fullName>
    </submittedName>
</protein>
<dbReference type="KEGG" id="mka:MK1623"/>
<reference evidence="1 2" key="1">
    <citation type="journal article" date="2002" name="Proc. Natl. Acad. Sci. U.S.A.">
        <title>The complete genome of hyperthermophile Methanopyrus kandleri AV19 and monophyly of archaeal methanogens.</title>
        <authorList>
            <person name="Slesarev A.I."/>
            <person name="Mezhevaya K.V."/>
            <person name="Makarova K.S."/>
            <person name="Polushin N.N."/>
            <person name="Shcherbinina O.V."/>
            <person name="Shakhova V.V."/>
            <person name="Belova G.I."/>
            <person name="Aravind L."/>
            <person name="Natale D.A."/>
            <person name="Rogozin I.B."/>
            <person name="Tatusov R.L."/>
            <person name="Wolf Y.I."/>
            <person name="Stetter K.O."/>
            <person name="Malykh A.G."/>
            <person name="Koonin E.V."/>
            <person name="Kozyavkin S.A."/>
        </authorList>
    </citation>
    <scope>NUCLEOTIDE SEQUENCE [LARGE SCALE GENOMIC DNA]</scope>
    <source>
        <strain evidence="2">AV19 / DSM 6324 / JCM 9639 / NBRC 100938</strain>
    </source>
</reference>
<dbReference type="STRING" id="190192.MK1623"/>
<organism evidence="1 2">
    <name type="scientific">Methanopyrus kandleri (strain AV19 / DSM 6324 / JCM 9639 / NBRC 100938)</name>
    <dbReference type="NCBI Taxonomy" id="190192"/>
    <lineage>
        <taxon>Archaea</taxon>
        <taxon>Methanobacteriati</taxon>
        <taxon>Methanobacteriota</taxon>
        <taxon>Methanomada group</taxon>
        <taxon>Methanopyri</taxon>
        <taxon>Methanopyrales</taxon>
        <taxon>Methanopyraceae</taxon>
        <taxon>Methanopyrus</taxon>
    </lineage>
</organism>
<dbReference type="Proteomes" id="UP000001826">
    <property type="component" value="Chromosome"/>
</dbReference>
<dbReference type="EMBL" id="AE009439">
    <property type="protein sequence ID" value="AAM02836.1"/>
    <property type="molecule type" value="Genomic_DNA"/>
</dbReference>
<proteinExistence type="predicted"/>
<name>Q8TUX9_METKA</name>
<dbReference type="PaxDb" id="190192-MK1623"/>
<evidence type="ECO:0000313" key="1">
    <source>
        <dbReference type="EMBL" id="AAM02836.1"/>
    </source>
</evidence>
<dbReference type="InParanoid" id="Q8TUX9"/>
<sequence length="411" mass="46311">MRNSNTPERGDSTLHTWLLLWLLLPMTPAQADPTSHYLEVHPDTVPVTPEGSPLVPAYVELTDEGKEAALSLLERLGIPSDEAAVGYLADVFVGESCHGGTRCLVVYNPQDTTVEVRPWEEDRLPLRLPPLRLDDHLTELLLCLPVREQITLQPAVLELGWNLEMMQRCTKAVRLHKFGEPTAVIAVYVPTETAALRAFESLLPDPRNVARAMLERLSSEVRDAIDEYLVRDRLERLVKSRLGSDVYDRVREYFSSMIHLTVSKIEELYDERVLPALIEWCAAIVRYVETSLITAFALLYPDNPSADVLERRVAVYNSPYFQILRDWLLEPSYTAWKSVLCDLAVTVADSIFEAARPVLSALRLDSESSRTTLEEITKSAVKNFIEALGPCLRTVLELLLLDTLMGLAWAC</sequence>
<evidence type="ECO:0000313" key="2">
    <source>
        <dbReference type="Proteomes" id="UP000001826"/>
    </source>
</evidence>
<dbReference type="EnsemblBacteria" id="AAM02836">
    <property type="protein sequence ID" value="AAM02836"/>
    <property type="gene ID" value="MK1623"/>
</dbReference>
<keyword evidence="2" id="KW-1185">Reference proteome</keyword>